<dbReference type="GeneID" id="98658219"/>
<dbReference type="SUPFAM" id="SSF53706">
    <property type="entry name" value="Formate dehydrogenase/DMSO reductase, domains 1-3"/>
    <property type="match status" value="1"/>
</dbReference>
<dbReference type="AlphaFoldDB" id="A0A6N6NMW0"/>
<dbReference type="SMART" id="SM00926">
    <property type="entry name" value="Molybdop_Fe4S4"/>
    <property type="match status" value="1"/>
</dbReference>
<dbReference type="CDD" id="cd02781">
    <property type="entry name" value="MopB_CT_Acetylene-hydratase"/>
    <property type="match status" value="1"/>
</dbReference>
<keyword evidence="7" id="KW-1185">Reference proteome</keyword>
<dbReference type="GO" id="GO:0051536">
    <property type="term" value="F:iron-sulfur cluster binding"/>
    <property type="evidence" value="ECO:0007669"/>
    <property type="project" value="UniProtKB-KW"/>
</dbReference>
<gene>
    <name evidence="6" type="ORF">F8C90_07335</name>
</gene>
<dbReference type="Proteomes" id="UP000468668">
    <property type="component" value="Unassembled WGS sequence"/>
</dbReference>
<dbReference type="PANTHER" id="PTHR43742:SF6">
    <property type="entry name" value="OXIDOREDUCTASE YYAE-RELATED"/>
    <property type="match status" value="1"/>
</dbReference>
<feature type="domain" description="4Fe-4S Mo/W bis-MGD-type" evidence="5">
    <location>
        <begin position="25"/>
        <end position="81"/>
    </location>
</feature>
<dbReference type="GO" id="GO:0043546">
    <property type="term" value="F:molybdopterin cofactor binding"/>
    <property type="evidence" value="ECO:0007669"/>
    <property type="project" value="InterPro"/>
</dbReference>
<dbReference type="Gene3D" id="3.40.228.10">
    <property type="entry name" value="Dimethylsulfoxide Reductase, domain 2"/>
    <property type="match status" value="1"/>
</dbReference>
<evidence type="ECO:0000256" key="1">
    <source>
        <dbReference type="ARBA" id="ARBA00010312"/>
    </source>
</evidence>
<evidence type="ECO:0000259" key="5">
    <source>
        <dbReference type="PROSITE" id="PS51669"/>
    </source>
</evidence>
<keyword evidence="4" id="KW-0411">Iron-sulfur</keyword>
<proteinExistence type="inferred from homology"/>
<name>A0A6N6NMW0_9ACTN</name>
<dbReference type="InterPro" id="IPR006656">
    <property type="entry name" value="Mopterin_OxRdtase"/>
</dbReference>
<dbReference type="EMBL" id="WAJR01000017">
    <property type="protein sequence ID" value="KAB1640158.1"/>
    <property type="molecule type" value="Genomic_DNA"/>
</dbReference>
<dbReference type="Pfam" id="PF01568">
    <property type="entry name" value="Molydop_binding"/>
    <property type="match status" value="1"/>
</dbReference>
<evidence type="ECO:0000313" key="7">
    <source>
        <dbReference type="Proteomes" id="UP000468668"/>
    </source>
</evidence>
<dbReference type="GO" id="GO:0018818">
    <property type="term" value="F:acetylene hydratase activity"/>
    <property type="evidence" value="ECO:0007669"/>
    <property type="project" value="InterPro"/>
</dbReference>
<evidence type="ECO:0000313" key="6">
    <source>
        <dbReference type="EMBL" id="KAB1640158.1"/>
    </source>
</evidence>
<dbReference type="Pfam" id="PF00384">
    <property type="entry name" value="Molybdopterin"/>
    <property type="match status" value="1"/>
</dbReference>
<dbReference type="GO" id="GO:0046872">
    <property type="term" value="F:metal ion binding"/>
    <property type="evidence" value="ECO:0007669"/>
    <property type="project" value="UniProtKB-KW"/>
</dbReference>
<dbReference type="OrthoDB" id="3196903at2"/>
<dbReference type="InterPro" id="IPR050612">
    <property type="entry name" value="Prok_Mopterin_Oxidored"/>
</dbReference>
<dbReference type="Gene3D" id="3.40.50.740">
    <property type="match status" value="1"/>
</dbReference>
<evidence type="ECO:0000256" key="2">
    <source>
        <dbReference type="ARBA" id="ARBA00022723"/>
    </source>
</evidence>
<evidence type="ECO:0000256" key="4">
    <source>
        <dbReference type="ARBA" id="ARBA00023014"/>
    </source>
</evidence>
<dbReference type="Gene3D" id="2.40.40.20">
    <property type="match status" value="1"/>
</dbReference>
<comment type="caution">
    <text evidence="6">The sequence shown here is derived from an EMBL/GenBank/DDBJ whole genome shotgun (WGS) entry which is preliminary data.</text>
</comment>
<comment type="similarity">
    <text evidence="1">Belongs to the prokaryotic molybdopterin-containing oxidoreductase family.</text>
</comment>
<accession>A0A6N6NMW0</accession>
<organism evidence="6 7">
    <name type="scientific">Ellagibacter isourolithinifaciens</name>
    <dbReference type="NCBI Taxonomy" id="2137581"/>
    <lineage>
        <taxon>Bacteria</taxon>
        <taxon>Bacillati</taxon>
        <taxon>Actinomycetota</taxon>
        <taxon>Coriobacteriia</taxon>
        <taxon>Eggerthellales</taxon>
        <taxon>Eggerthellaceae</taxon>
        <taxon>Ellagibacter</taxon>
    </lineage>
</organism>
<dbReference type="InterPro" id="IPR006963">
    <property type="entry name" value="Mopterin_OxRdtase_4Fe-4S_dom"/>
</dbReference>
<sequence length="798" mass="89963">MEQKNLEELYHKGELEWEEGEYTVCRGFQWTPPGCHNSCGILYYLKDGVMDHAEGDPLFPYNNGRLCARCLNLHEAGYQENRLKYPLLRKKEDRGNIDAFERISWDEALDYIANYVKNEIDGKGYGRESIFGMVGTGRNICWQVPWIINNAFGSPNTFCALFSGDSCAVPRTAATVALMGGYPVSDFGQFNEQMMDYPDFTVPGTILIWGANPLRSNADCFQGFWITDAMKRGSQLVVIDPMINWMSAKAAVQIQIRPGTDAAVAMAMNHVIMEEDLYDHEFVEKWCYGFDEWRERCSEWTPEKAAEVAWCDADDIRKAARFIATNGACAAPFGVSNDQKRNGVAAYQSIFNMLAITGNYENPGGNTIAYDPWGTVMSYVAGWDEGVLTPEMKAKRLGDKEFPLHSVGFSALGQPDILMKALETNNPPMRMSFCMGTNPFVNMAPDASRAYHALMNVDFAVACDYRMTPYIAGCVDLVLPIAMNWERNTLRCWFTPMRANRKISTYYEAKSDEEIVVLLGNKMNPEFFQSKGISTDMDMLEYIVQQAPNHTWSFQDLYDGKADGKNYDWPDRPYYQYKTGGLRPDGQPGFATATGRIELWCTMFSNLGLEPMPKYEEPAESPVSTPELFEKFPLVLTTGARNFEFFHSEQREQAHMRATYPDPRVRINPEDAKELGVSDNAWVWIEGKRGRCRQRALITEGIMKGVVEADHGWWFPEQDGNAPHLFGAFDSNINNLTENCNPGPYSFGADFRSTLCKIYPCTPENSAVMPGTEVVVNGGFTKNPEYGNPAVAAYGEQQ</sequence>
<dbReference type="InterPro" id="IPR009010">
    <property type="entry name" value="Asp_de-COase-like_dom_sf"/>
</dbReference>
<dbReference type="InterPro" id="IPR037949">
    <property type="entry name" value="MopB_CT_Acetylene-hydratase"/>
</dbReference>
<reference evidence="6 7" key="1">
    <citation type="submission" date="2019-09" db="EMBL/GenBank/DDBJ databases">
        <title>Whole genome shotgun sequencing (WGS) of Ellagibacter isourolithinifaciens DSM 104140(T) and Adlercreutzia muris DSM 29508(T).</title>
        <authorList>
            <person name="Stoll D.A."/>
            <person name="Danylec N."/>
            <person name="Huch M."/>
        </authorList>
    </citation>
    <scope>NUCLEOTIDE SEQUENCE [LARGE SCALE GENOMIC DNA]</scope>
    <source>
        <strain evidence="6 7">DSM 104140</strain>
    </source>
</reference>
<protein>
    <submittedName>
        <fullName evidence="6">Molybdopterin-dependent oxidoreductase</fullName>
    </submittedName>
</protein>
<evidence type="ECO:0000256" key="3">
    <source>
        <dbReference type="ARBA" id="ARBA00023004"/>
    </source>
</evidence>
<dbReference type="SUPFAM" id="SSF50692">
    <property type="entry name" value="ADC-like"/>
    <property type="match status" value="1"/>
</dbReference>
<dbReference type="RefSeq" id="WP_158049875.1">
    <property type="nucleotide sequence ID" value="NZ_WAJR01000017.1"/>
</dbReference>
<dbReference type="PANTHER" id="PTHR43742">
    <property type="entry name" value="TRIMETHYLAMINE-N-OXIDE REDUCTASE"/>
    <property type="match status" value="1"/>
</dbReference>
<dbReference type="GO" id="GO:0016491">
    <property type="term" value="F:oxidoreductase activity"/>
    <property type="evidence" value="ECO:0007669"/>
    <property type="project" value="InterPro"/>
</dbReference>
<dbReference type="InterPro" id="IPR006657">
    <property type="entry name" value="MoPterin_dinucl-bd_dom"/>
</dbReference>
<dbReference type="PROSITE" id="PS51669">
    <property type="entry name" value="4FE4S_MOW_BIS_MGD"/>
    <property type="match status" value="1"/>
</dbReference>
<keyword evidence="2" id="KW-0479">Metal-binding</keyword>
<dbReference type="Gene3D" id="2.20.25.90">
    <property type="entry name" value="ADC-like domains"/>
    <property type="match status" value="1"/>
</dbReference>
<dbReference type="Pfam" id="PF04879">
    <property type="entry name" value="Molybdop_Fe4S4"/>
    <property type="match status" value="1"/>
</dbReference>
<keyword evidence="3" id="KW-0408">Iron</keyword>